<dbReference type="Proteomes" id="UP000232883">
    <property type="component" value="Chromosome"/>
</dbReference>
<dbReference type="Pfam" id="PF01656">
    <property type="entry name" value="CbiA"/>
    <property type="match status" value="1"/>
</dbReference>
<dbReference type="OrthoDB" id="978593at2"/>
<evidence type="ECO:0000313" key="3">
    <source>
        <dbReference type="Proteomes" id="UP000232883"/>
    </source>
</evidence>
<evidence type="ECO:0000259" key="1">
    <source>
        <dbReference type="Pfam" id="PF01656"/>
    </source>
</evidence>
<dbReference type="InterPro" id="IPR050678">
    <property type="entry name" value="DNA_Partitioning_ATPase"/>
</dbReference>
<dbReference type="PANTHER" id="PTHR13696">
    <property type="entry name" value="P-LOOP CONTAINING NUCLEOSIDE TRIPHOSPHATE HYDROLASE"/>
    <property type="match status" value="1"/>
</dbReference>
<accession>A0A2K8ZAU4</accession>
<keyword evidence="3" id="KW-1185">Reference proteome</keyword>
<proteinExistence type="predicted"/>
<dbReference type="Gene3D" id="3.40.50.300">
    <property type="entry name" value="P-loop containing nucleotide triphosphate hydrolases"/>
    <property type="match status" value="1"/>
</dbReference>
<dbReference type="PANTHER" id="PTHR13696:SF96">
    <property type="entry name" value="COBQ_COBB_MIND_PARA NUCLEOTIDE BINDING DOMAIN-CONTAINING PROTEIN"/>
    <property type="match status" value="1"/>
</dbReference>
<dbReference type="PIRSF" id="PIRSF009320">
    <property type="entry name" value="Nuc_binding_HP_1000"/>
    <property type="match status" value="1"/>
</dbReference>
<dbReference type="EMBL" id="CP025096">
    <property type="protein sequence ID" value="AUD07001.1"/>
    <property type="molecule type" value="Genomic_DNA"/>
</dbReference>
<feature type="domain" description="CobQ/CobB/MinD/ParA nucleotide binding" evidence="1">
    <location>
        <begin position="4"/>
        <end position="173"/>
    </location>
</feature>
<organism evidence="2 3">
    <name type="scientific">Spirosoma pollinicola</name>
    <dbReference type="NCBI Taxonomy" id="2057025"/>
    <lineage>
        <taxon>Bacteria</taxon>
        <taxon>Pseudomonadati</taxon>
        <taxon>Bacteroidota</taxon>
        <taxon>Cytophagia</taxon>
        <taxon>Cytophagales</taxon>
        <taxon>Cytophagaceae</taxon>
        <taxon>Spirosoma</taxon>
    </lineage>
</organism>
<gene>
    <name evidence="2" type="ORF">CWM47_37390</name>
</gene>
<dbReference type="AlphaFoldDB" id="A0A2K8ZAU4"/>
<dbReference type="RefSeq" id="WP_100993533.1">
    <property type="nucleotide sequence ID" value="NZ_CP025096.1"/>
</dbReference>
<reference evidence="2 3" key="1">
    <citation type="submission" date="2017-11" db="EMBL/GenBank/DDBJ databases">
        <title>Taxonomic description and genome sequences of Spirosoma HA7 sp. nov., isolated from pollen microhabitat of Corylus avellana.</title>
        <authorList>
            <person name="Ambika Manirajan B."/>
            <person name="Suarez C."/>
            <person name="Ratering S."/>
            <person name="Geissler-Plaum R."/>
            <person name="Cardinale M."/>
            <person name="Sylvia S."/>
        </authorList>
    </citation>
    <scope>NUCLEOTIDE SEQUENCE [LARGE SCALE GENOMIC DNA]</scope>
    <source>
        <strain evidence="2 3">HA7</strain>
    </source>
</reference>
<dbReference type="InterPro" id="IPR002586">
    <property type="entry name" value="CobQ/CobB/MinD/ParA_Nub-bd_dom"/>
</dbReference>
<name>A0A2K8ZAU4_9BACT</name>
<dbReference type="KEGG" id="spir:CWM47_37390"/>
<dbReference type="CDD" id="cd02042">
    <property type="entry name" value="ParAB_family"/>
    <property type="match status" value="1"/>
</dbReference>
<dbReference type="InterPro" id="IPR027417">
    <property type="entry name" value="P-loop_NTPase"/>
</dbReference>
<protein>
    <submittedName>
        <fullName evidence="2">ParA family protein</fullName>
    </submittedName>
</protein>
<evidence type="ECO:0000313" key="2">
    <source>
        <dbReference type="EMBL" id="AUD07001.1"/>
    </source>
</evidence>
<sequence>MKVITVAHQKGGVGKTTLVINLAYCFAESAKVAIVDADAQGSVTDLQEFLAGIDVVSLDDLLSGKLTGYDLVIVDTPPYLSNRLSELFALSDFVLVPTKAGILDAMAIRATIALLRQSMSLKPALKAGIVLNMVMPRTSLNEEVKAILSEYGIPVHTATIGQRVSYTRSPVTGSVFGSEDERAKDEVILLATEILERINN</sequence>
<dbReference type="SUPFAM" id="SSF52540">
    <property type="entry name" value="P-loop containing nucleoside triphosphate hydrolases"/>
    <property type="match status" value="1"/>
</dbReference>